<feature type="domain" description="HTH cro/C1-type" evidence="3">
    <location>
        <begin position="32"/>
        <end position="86"/>
    </location>
</feature>
<dbReference type="STRING" id="494026.PGLA_25035"/>
<organism evidence="4 5">
    <name type="scientific">Paenibacillus glacialis</name>
    <dbReference type="NCBI Taxonomy" id="494026"/>
    <lineage>
        <taxon>Bacteria</taxon>
        <taxon>Bacillati</taxon>
        <taxon>Bacillota</taxon>
        <taxon>Bacilli</taxon>
        <taxon>Bacillales</taxon>
        <taxon>Paenibacillaceae</taxon>
        <taxon>Paenibacillus</taxon>
    </lineage>
</organism>
<feature type="region of interest" description="Disordered" evidence="2">
    <location>
        <begin position="1"/>
        <end position="23"/>
    </location>
</feature>
<sequence>MRVSAKKAKSRKKSKSPSQEWSNIKGVKCDRLIIERKKRGLTQGQLASLMGVATATISHLENGRSKPGIDLALQLQDFYELSYEILFPDI</sequence>
<dbReference type="InterPro" id="IPR010982">
    <property type="entry name" value="Lambda_DNA-bd_dom_sf"/>
</dbReference>
<evidence type="ECO:0000313" key="5">
    <source>
        <dbReference type="Proteomes" id="UP000076967"/>
    </source>
</evidence>
<dbReference type="EMBL" id="LVJH01000070">
    <property type="protein sequence ID" value="OAB34162.1"/>
    <property type="molecule type" value="Genomic_DNA"/>
</dbReference>
<dbReference type="GO" id="GO:0003677">
    <property type="term" value="F:DNA binding"/>
    <property type="evidence" value="ECO:0007669"/>
    <property type="project" value="UniProtKB-KW"/>
</dbReference>
<dbReference type="InterPro" id="IPR001387">
    <property type="entry name" value="Cro/C1-type_HTH"/>
</dbReference>
<feature type="compositionally biased region" description="Basic residues" evidence="2">
    <location>
        <begin position="1"/>
        <end position="15"/>
    </location>
</feature>
<dbReference type="PANTHER" id="PTHR46558:SF11">
    <property type="entry name" value="HTH-TYPE TRANSCRIPTIONAL REGULATOR XRE"/>
    <property type="match status" value="1"/>
</dbReference>
<evidence type="ECO:0000256" key="2">
    <source>
        <dbReference type="SAM" id="MobiDB-lite"/>
    </source>
</evidence>
<dbReference type="OrthoDB" id="9812495at2"/>
<keyword evidence="1" id="KW-0238">DNA-binding</keyword>
<evidence type="ECO:0000313" key="4">
    <source>
        <dbReference type="EMBL" id="OAB34162.1"/>
    </source>
</evidence>
<dbReference type="PROSITE" id="PS50943">
    <property type="entry name" value="HTH_CROC1"/>
    <property type="match status" value="1"/>
</dbReference>
<evidence type="ECO:0000256" key="1">
    <source>
        <dbReference type="ARBA" id="ARBA00023125"/>
    </source>
</evidence>
<protein>
    <recommendedName>
        <fullName evidence="3">HTH cro/C1-type domain-containing protein</fullName>
    </recommendedName>
</protein>
<comment type="caution">
    <text evidence="4">The sequence shown here is derived from an EMBL/GenBank/DDBJ whole genome shotgun (WGS) entry which is preliminary data.</text>
</comment>
<dbReference type="Gene3D" id="1.10.260.40">
    <property type="entry name" value="lambda repressor-like DNA-binding domains"/>
    <property type="match status" value="1"/>
</dbReference>
<dbReference type="RefSeq" id="WP_084411483.1">
    <property type="nucleotide sequence ID" value="NZ_LVJH01000070.1"/>
</dbReference>
<name>A0A168DFZ7_9BACL</name>
<dbReference type="SMART" id="SM00530">
    <property type="entry name" value="HTH_XRE"/>
    <property type="match status" value="1"/>
</dbReference>
<evidence type="ECO:0000259" key="3">
    <source>
        <dbReference type="PROSITE" id="PS50943"/>
    </source>
</evidence>
<keyword evidence="5" id="KW-1185">Reference proteome</keyword>
<dbReference type="SUPFAM" id="SSF47413">
    <property type="entry name" value="lambda repressor-like DNA-binding domains"/>
    <property type="match status" value="1"/>
</dbReference>
<reference evidence="4 5" key="1">
    <citation type="submission" date="2016-03" db="EMBL/GenBank/DDBJ databases">
        <title>Draft genome sequence of Paenibacillus glacialis DSM 22343.</title>
        <authorList>
            <person name="Shin S.-K."/>
            <person name="Yi H."/>
        </authorList>
    </citation>
    <scope>NUCLEOTIDE SEQUENCE [LARGE SCALE GENOMIC DNA]</scope>
    <source>
        <strain evidence="4 5">DSM 22343</strain>
    </source>
</reference>
<dbReference type="PANTHER" id="PTHR46558">
    <property type="entry name" value="TRACRIPTIONAL REGULATORY PROTEIN-RELATED-RELATED"/>
    <property type="match status" value="1"/>
</dbReference>
<proteinExistence type="predicted"/>
<dbReference type="Pfam" id="PF01381">
    <property type="entry name" value="HTH_3"/>
    <property type="match status" value="1"/>
</dbReference>
<dbReference type="Proteomes" id="UP000076967">
    <property type="component" value="Unassembled WGS sequence"/>
</dbReference>
<dbReference type="CDD" id="cd00093">
    <property type="entry name" value="HTH_XRE"/>
    <property type="match status" value="1"/>
</dbReference>
<gene>
    <name evidence="4" type="ORF">PGLA_25035</name>
</gene>
<dbReference type="AlphaFoldDB" id="A0A168DFZ7"/>
<accession>A0A168DFZ7</accession>